<keyword evidence="8" id="KW-0325">Glycoprotein</keyword>
<keyword evidence="4" id="KW-0677">Repeat</keyword>
<dbReference type="InterPro" id="IPR056991">
    <property type="entry name" value="TSP1_TSH7A-B_C"/>
</dbReference>
<keyword evidence="2 9" id="KW-0812">Transmembrane</keyword>
<feature type="non-terminal residue" evidence="12">
    <location>
        <position position="1629"/>
    </location>
</feature>
<feature type="domain" description="Spondin-like TSP1" evidence="10">
    <location>
        <begin position="1267"/>
        <end position="1320"/>
    </location>
</feature>
<gene>
    <name evidence="12" type="primary">Thsd7b</name>
    <name evidence="12" type="ORF">GTO95_0000595</name>
</gene>
<dbReference type="Gene3D" id="2.20.100.10">
    <property type="entry name" value="Thrombospondin type-1 (TSP1) repeat"/>
    <property type="match status" value="8"/>
</dbReference>
<dbReference type="SMART" id="SM00209">
    <property type="entry name" value="TSP1"/>
    <property type="match status" value="14"/>
</dbReference>
<dbReference type="PANTHER" id="PTHR11311">
    <property type="entry name" value="SPONDIN"/>
    <property type="match status" value="1"/>
</dbReference>
<evidence type="ECO:0000256" key="8">
    <source>
        <dbReference type="ARBA" id="ARBA00023180"/>
    </source>
</evidence>
<keyword evidence="7" id="KW-1015">Disulfide bond</keyword>
<sequence length="1629" mass="181890">MGEDCGPGGVQTRTVWCVHSEGWTTHHSNCRHTEKPESQRECFKVCEWHQELFEWEVTEWGPCVLVPYFSNELKVRTSECVTAQHGIQQRKAHCIRKSNRTVVTERICEFFSQRPAVEQACLIPCPHDCVVSEFSPWSDCSKTCGTGLQHRTRAVLATPVYGGANCPNLTETRTCSNQLSCSVGEDEFRYSLKVGPWSECRLPRQKEARLSGRTMLDFSTESAEKSSVKLQVQSTHHHHHHHSKSWDIEIGYQTRQVRCTRSDGKNAMLRALENKRLSGLCIQDSSPVTFQSCVMPRPCETSDWSSWSPCSKTCRSVDLSPGYRTRTRSLKRIPVGGGRECPALEEREACNIIADFLPKCPRYMWKITEWGECQVTPLLSQQDQRLSNLTALCGGGIQMRETYCVQIPDDTASHKVKEVSRPVNGNLCLGPVPPAVQQCSVPCAEECLVSAWSPWGLCMYENCLEPPLGRRGFRQRWRRVLRDPSGTFGSCLHLVESILCEDPACFRWHVVEKGLCVPSEGTCGPGIRAQKLLCQDSQGFILREKADLYKAIIIIIAYPYIALFCTLHSKRFTGNGDSSPPPAVCSIHTAAIVHKNTHHTSAISEAVPSEQCLDVPPPSQLPCEVPCPSDCVLSSWSACTEGRQSRTRTVLALPGPEGEPCPAAVALEEWRLCNDHPCSAFYWEVSSWGDCIEDSSVTNLNATNNWNGKPACAIGVQTRKVTCMKVNVGQVTPKRCPDSTQPDAIRPCLLPCRKDCTVTPFSEWTPCPTACQPANATAPKQSRYRIVIQKSANGGQECPDTLHEERECEPLPLCPTYKWITHKWQQCTIVPDSVRQGITGVGESCGRGLEMRGVTCVRDDGEDGDVTECLRWAGTMPLQVRECRVPCRDDCTFTSWSKFTPCTGCGATRSRKRALAGRSKKKEKCQKTELYPLVEVEPCPCDEFQSRPFGNWSDCILADSKTESFLGWSIHREVKECGQGFRYRAIVCTDQEDRLVDPFLCSPSGYIEESCHIPCPFDCKLSDWSSWSVCSSQCGSGIKMRSRWLREKPFSGGRPCPKLDLKNQVYEAVPCYNHCSQYVWKAEAWSVCTINTVDKAPDCGEGVQSRKIRCVKTVGEGPGEAVDDVLCDQEEMPVRAQTCFLPCPEDCVMSTWGQWSTCPSPCDQKMIRRKTRRVLRPPQAGRSCPKDTETEPCLLNTNCFTYQYNVSEWSTCQLSENAVCGEGVQFRLLDCVRSDGKVVELRNCEQLGLVNKWRLTTHCLVDCPLNCLLSDWSSWAECSHTCGDQGLMARTRSVIQQAHDEGRPCPAQLTQVKPCPIRPCFSWLKGEWSKCRVEGADCGEGVRGRNLTCVVHRGSLSDLSSAEHVEEEKCEGRPVTVSGQGLQVPCSVPCPGDCHLTEWSLWSSCQLTCLDGRSFETTGRQARSRAVIIQAVENQDSCPHQVFETRPCKGGKCHSYEWRTSPWRDNVRSVWCQRSDGVNVTGGCFLQTRPATIRHCHPPCTKPFSHCTQSGVCGCEKGYTEVMTAYGFLDYCTKTPGADNKKADVKTSAGKFKPGTSNIQDFFKEWSIQPFGPDGRIKIWVYGVTAVGFVLIMFIIAMSFLVCKKPKQNTSATPQQKPLTLAYDGDLDM</sequence>
<dbReference type="FunFam" id="2.20.100.10:FF:000050">
    <property type="entry name" value="Thrombospondin type 1 domain containing 7B"/>
    <property type="match status" value="1"/>
</dbReference>
<feature type="transmembrane region" description="Helical" evidence="9">
    <location>
        <begin position="1579"/>
        <end position="1603"/>
    </location>
</feature>
<dbReference type="FunFam" id="2.20.100.10:FF:000017">
    <property type="entry name" value="Thrombospondin type 1 domain containing 7A"/>
    <property type="match status" value="1"/>
</dbReference>
<keyword evidence="6 9" id="KW-0472">Membrane</keyword>
<dbReference type="Pfam" id="PF23308">
    <property type="entry name" value="TSP1_TSH7A-B_C"/>
    <property type="match status" value="1"/>
</dbReference>
<evidence type="ECO:0000256" key="2">
    <source>
        <dbReference type="ARBA" id="ARBA00022692"/>
    </source>
</evidence>
<keyword evidence="13" id="KW-1185">Reference proteome</keyword>
<dbReference type="PROSITE" id="PS50092">
    <property type="entry name" value="TSP1"/>
    <property type="match status" value="14"/>
</dbReference>
<dbReference type="Pfam" id="PF19028">
    <property type="entry name" value="TSP1_spondin"/>
    <property type="match status" value="6"/>
</dbReference>
<comment type="subcellular location">
    <subcellularLocation>
        <location evidence="1">Membrane</location>
        <topology evidence="1">Single-pass type I membrane protein</topology>
    </subcellularLocation>
</comment>
<dbReference type="GO" id="GO:0030036">
    <property type="term" value="P:actin cytoskeleton organization"/>
    <property type="evidence" value="ECO:0007669"/>
    <property type="project" value="TreeGrafter"/>
</dbReference>
<evidence type="ECO:0000256" key="4">
    <source>
        <dbReference type="ARBA" id="ARBA00022737"/>
    </source>
</evidence>
<dbReference type="Pfam" id="PF19030">
    <property type="entry name" value="TSP1_ADAMTS"/>
    <property type="match status" value="2"/>
</dbReference>
<dbReference type="InterPro" id="IPR036383">
    <property type="entry name" value="TSP1_rpt_sf"/>
</dbReference>
<evidence type="ECO:0000313" key="13">
    <source>
        <dbReference type="Proteomes" id="UP000736164"/>
    </source>
</evidence>
<comment type="caution">
    <text evidence="12">The sequence shown here is derived from an EMBL/GenBank/DDBJ whole genome shotgun (WGS) entry which is preliminary data.</text>
</comment>
<reference evidence="12" key="1">
    <citation type="journal article" date="2021" name="Cell">
        <title>Tracing the genetic footprints of vertebrate landing in non-teleost ray-finned fishes.</title>
        <authorList>
            <person name="Bi X."/>
            <person name="Wang K."/>
            <person name="Yang L."/>
            <person name="Pan H."/>
            <person name="Jiang H."/>
            <person name="Wei Q."/>
            <person name="Fang M."/>
            <person name="Yu H."/>
            <person name="Zhu C."/>
            <person name="Cai Y."/>
            <person name="He Y."/>
            <person name="Gan X."/>
            <person name="Zeng H."/>
            <person name="Yu D."/>
            <person name="Zhu Y."/>
            <person name="Jiang H."/>
            <person name="Qiu Q."/>
            <person name="Yang H."/>
            <person name="Zhang Y.E."/>
            <person name="Wang W."/>
            <person name="Zhu M."/>
            <person name="He S."/>
            <person name="Zhang G."/>
        </authorList>
    </citation>
    <scope>NUCLEOTIDE SEQUENCE</scope>
    <source>
        <strain evidence="12">Allg_001</strain>
    </source>
</reference>
<evidence type="ECO:0000256" key="5">
    <source>
        <dbReference type="ARBA" id="ARBA00022989"/>
    </source>
</evidence>
<feature type="domain" description="Spondin-like TSP1" evidence="10">
    <location>
        <begin position="1019"/>
        <end position="1064"/>
    </location>
</feature>
<evidence type="ECO:0000256" key="9">
    <source>
        <dbReference type="SAM" id="Phobius"/>
    </source>
</evidence>
<dbReference type="InterPro" id="IPR051418">
    <property type="entry name" value="Spondin/Thrombospondin_T1"/>
</dbReference>
<evidence type="ECO:0000259" key="10">
    <source>
        <dbReference type="Pfam" id="PF19028"/>
    </source>
</evidence>
<evidence type="ECO:0000256" key="3">
    <source>
        <dbReference type="ARBA" id="ARBA00022729"/>
    </source>
</evidence>
<dbReference type="InterPro" id="IPR000884">
    <property type="entry name" value="TSP1_rpt"/>
</dbReference>
<dbReference type="FunFam" id="2.20.100.10:FF:000015">
    <property type="entry name" value="Thrombospondin, type I, domain containing 7A"/>
    <property type="match status" value="1"/>
</dbReference>
<dbReference type="GO" id="GO:0005886">
    <property type="term" value="C:plasma membrane"/>
    <property type="evidence" value="ECO:0007669"/>
    <property type="project" value="TreeGrafter"/>
</dbReference>
<keyword evidence="3" id="KW-0732">Signal</keyword>
<dbReference type="InterPro" id="IPR044004">
    <property type="entry name" value="TSP1_spondin_dom"/>
</dbReference>
<dbReference type="FunFam" id="2.20.100.10:FF:000027">
    <property type="entry name" value="Thrombospondin type 1 domain containing 7A"/>
    <property type="match status" value="1"/>
</dbReference>
<feature type="domain" description="Thrombospondin type-1" evidence="11">
    <location>
        <begin position="1498"/>
        <end position="1537"/>
    </location>
</feature>
<feature type="domain" description="Spondin-like TSP1" evidence="10">
    <location>
        <begin position="1394"/>
        <end position="1453"/>
    </location>
</feature>
<feature type="domain" description="Spondin-like TSP1" evidence="10">
    <location>
        <begin position="299"/>
        <end position="351"/>
    </location>
</feature>
<dbReference type="FunFam" id="2.20.100.10:FF:000018">
    <property type="entry name" value="Thrombospondin type 1 domain containing 7A"/>
    <property type="match status" value="1"/>
</dbReference>
<dbReference type="EMBL" id="JAAWVO010015447">
    <property type="protein sequence ID" value="MBN3314427.1"/>
    <property type="molecule type" value="Genomic_DNA"/>
</dbReference>
<dbReference type="FunFam" id="2.20.100.10:FF:000019">
    <property type="entry name" value="Thrombospondin type 1 domain containing 7A"/>
    <property type="match status" value="1"/>
</dbReference>
<evidence type="ECO:0000256" key="6">
    <source>
        <dbReference type="ARBA" id="ARBA00023136"/>
    </source>
</evidence>
<dbReference type="SUPFAM" id="SSF82895">
    <property type="entry name" value="TSP-1 type 1 repeat"/>
    <property type="match status" value="10"/>
</dbReference>
<dbReference type="PANTHER" id="PTHR11311:SF7">
    <property type="entry name" value="THROMBOSPONDIN TYPE-1 DOMAIN-CONTAINING PROTEIN 7B"/>
    <property type="match status" value="1"/>
</dbReference>
<evidence type="ECO:0000256" key="7">
    <source>
        <dbReference type="ARBA" id="ARBA00023157"/>
    </source>
</evidence>
<feature type="non-terminal residue" evidence="12">
    <location>
        <position position="1"/>
    </location>
</feature>
<proteinExistence type="predicted"/>
<feature type="domain" description="Spondin-like TSP1" evidence="10">
    <location>
        <begin position="129"/>
        <end position="178"/>
    </location>
</feature>
<dbReference type="FunFam" id="2.20.100.10:FF:000031">
    <property type="entry name" value="Thrombospondin type 1 domain containing 7A"/>
    <property type="match status" value="1"/>
</dbReference>
<dbReference type="Proteomes" id="UP000736164">
    <property type="component" value="Unassembled WGS sequence"/>
</dbReference>
<accession>A0A8J7NJ67</accession>
<evidence type="ECO:0000256" key="1">
    <source>
        <dbReference type="ARBA" id="ARBA00004479"/>
    </source>
</evidence>
<protein>
    <submittedName>
        <fullName evidence="12">THS7B protein</fullName>
    </submittedName>
</protein>
<dbReference type="Pfam" id="PF00090">
    <property type="entry name" value="TSP_1"/>
    <property type="match status" value="3"/>
</dbReference>
<evidence type="ECO:0000313" key="12">
    <source>
        <dbReference type="EMBL" id="MBN3314427.1"/>
    </source>
</evidence>
<keyword evidence="5 9" id="KW-1133">Transmembrane helix</keyword>
<organism evidence="12 13">
    <name type="scientific">Atractosteus spatula</name>
    <name type="common">Alligator gar</name>
    <name type="synonym">Lepisosteus spatula</name>
    <dbReference type="NCBI Taxonomy" id="7917"/>
    <lineage>
        <taxon>Eukaryota</taxon>
        <taxon>Metazoa</taxon>
        <taxon>Chordata</taxon>
        <taxon>Craniata</taxon>
        <taxon>Vertebrata</taxon>
        <taxon>Euteleostomi</taxon>
        <taxon>Actinopterygii</taxon>
        <taxon>Neopterygii</taxon>
        <taxon>Holostei</taxon>
        <taxon>Semionotiformes</taxon>
        <taxon>Lepisosteidae</taxon>
        <taxon>Atractosteus</taxon>
    </lineage>
</organism>
<name>A0A8J7NJ67_ATRSP</name>
<evidence type="ECO:0000259" key="11">
    <source>
        <dbReference type="Pfam" id="PF23308"/>
    </source>
</evidence>
<feature type="domain" description="Spondin-like TSP1" evidence="10">
    <location>
        <begin position="756"/>
        <end position="812"/>
    </location>
</feature>